<sequence>MSETYLPRLTARLRELGLPEERVRETAADLAAHLAECGADPVREFGPVEEFARQLAPDAAGPVPPGAGAETWRWTADTSVDEELLGRFGDEGWEVERVDALGRFVCRRDRERPQRWEYRRELVTRGREGLDERLAPDGWEPCGNWVVYAWFKRPRAASDGPAAELGGAPPAPPARRVFLSRRFRALCAGAAVVALAAGVAVSVRDGDPLSGLGLLTGLAAGALLPLGVAFALSRRT</sequence>
<evidence type="ECO:0000313" key="4">
    <source>
        <dbReference type="Proteomes" id="UP000326505"/>
    </source>
</evidence>
<keyword evidence="1" id="KW-0472">Membrane</keyword>
<dbReference type="KEGG" id="sspb:CP982_11085"/>
<keyword evidence="1" id="KW-1133">Transmembrane helix</keyword>
<evidence type="ECO:0008006" key="6">
    <source>
        <dbReference type="Google" id="ProtNLM"/>
    </source>
</evidence>
<dbReference type="Proteomes" id="UP000326505">
    <property type="component" value="Chromosome"/>
</dbReference>
<dbReference type="Proteomes" id="UP000549009">
    <property type="component" value="Unassembled WGS sequence"/>
</dbReference>
<proteinExistence type="predicted"/>
<keyword evidence="1" id="KW-0812">Transmembrane</keyword>
<evidence type="ECO:0000256" key="1">
    <source>
        <dbReference type="SAM" id="Phobius"/>
    </source>
</evidence>
<accession>A0A5P2X460</accession>
<protein>
    <recommendedName>
        <fullName evidence="6">DUF2812 domain-containing protein</fullName>
    </recommendedName>
</protein>
<gene>
    <name evidence="3" type="ORF">CP982_11085</name>
    <name evidence="2" type="ORF">FHS40_007684</name>
</gene>
<dbReference type="EMBL" id="JACHJD010000019">
    <property type="protein sequence ID" value="MBB5108562.1"/>
    <property type="molecule type" value="Genomic_DNA"/>
</dbReference>
<reference evidence="2 5" key="2">
    <citation type="submission" date="2020-08" db="EMBL/GenBank/DDBJ databases">
        <title>Genomic Encyclopedia of Type Strains, Phase III (KMG-III): the genomes of soil and plant-associated and newly described type strains.</title>
        <authorList>
            <person name="Whitman W."/>
        </authorList>
    </citation>
    <scope>NUCLEOTIDE SEQUENCE [LARGE SCALE GENOMIC DNA]</scope>
    <source>
        <strain evidence="2 5">CECT 3146</strain>
    </source>
</reference>
<dbReference type="EMBL" id="CP023690">
    <property type="protein sequence ID" value="QEV59208.1"/>
    <property type="molecule type" value="Genomic_DNA"/>
</dbReference>
<dbReference type="RefSeq" id="WP_150510356.1">
    <property type="nucleotide sequence ID" value="NZ_BMSQ01000021.1"/>
</dbReference>
<evidence type="ECO:0000313" key="2">
    <source>
        <dbReference type="EMBL" id="MBB5108562.1"/>
    </source>
</evidence>
<feature type="transmembrane region" description="Helical" evidence="1">
    <location>
        <begin position="183"/>
        <end position="203"/>
    </location>
</feature>
<organism evidence="3 4">
    <name type="scientific">Streptomyces spectabilis</name>
    <dbReference type="NCBI Taxonomy" id="68270"/>
    <lineage>
        <taxon>Bacteria</taxon>
        <taxon>Bacillati</taxon>
        <taxon>Actinomycetota</taxon>
        <taxon>Actinomycetes</taxon>
        <taxon>Kitasatosporales</taxon>
        <taxon>Streptomycetaceae</taxon>
        <taxon>Streptomyces</taxon>
    </lineage>
</organism>
<evidence type="ECO:0000313" key="5">
    <source>
        <dbReference type="Proteomes" id="UP000549009"/>
    </source>
</evidence>
<keyword evidence="5" id="KW-1185">Reference proteome</keyword>
<evidence type="ECO:0000313" key="3">
    <source>
        <dbReference type="EMBL" id="QEV59208.1"/>
    </source>
</evidence>
<dbReference type="AlphaFoldDB" id="A0A5P2X460"/>
<name>A0A5P2X460_STRST</name>
<feature type="transmembrane region" description="Helical" evidence="1">
    <location>
        <begin position="209"/>
        <end position="232"/>
    </location>
</feature>
<reference evidence="3 4" key="1">
    <citation type="submission" date="2017-09" db="EMBL/GenBank/DDBJ databases">
        <authorList>
            <person name="Lee N."/>
            <person name="Cho B.-K."/>
        </authorList>
    </citation>
    <scope>NUCLEOTIDE SEQUENCE [LARGE SCALE GENOMIC DNA]</scope>
    <source>
        <strain evidence="3 4">ATCC 27465</strain>
    </source>
</reference>
<dbReference type="OrthoDB" id="4337585at2"/>